<reference evidence="3 4" key="1">
    <citation type="journal article" date="2012" name="BMC Genomics">
        <title>Complete genome sequence, lifestyle, and multi-drug resistance of the human pathogen Corynebacterium resistens DSM 45100 isolated from blood samples of a leukemia patient.</title>
        <authorList>
            <person name="Schroder J."/>
            <person name="Maus I."/>
            <person name="Meyer K."/>
            <person name="Wordemann S."/>
            <person name="Blom J."/>
            <person name="Jaenicke S."/>
            <person name="Schneider J."/>
            <person name="Trost E."/>
            <person name="Tauch A."/>
        </authorList>
    </citation>
    <scope>NUCLEOTIDE SEQUENCE [LARGE SCALE GENOMIC DNA]</scope>
    <source>
        <strain evidence="4">DSM 45100 / JCM 12819 / CCUG 50093 / GTC 2026 / SICGH 158</strain>
    </source>
</reference>
<dbReference type="CDD" id="cd00093">
    <property type="entry name" value="HTH_XRE"/>
    <property type="match status" value="1"/>
</dbReference>
<dbReference type="Gene3D" id="1.10.260.40">
    <property type="entry name" value="lambda repressor-like DNA-binding domains"/>
    <property type="match status" value="1"/>
</dbReference>
<gene>
    <name evidence="3" type="primary">clgR</name>
    <name evidence="3" type="ordered locus">CRES_1216</name>
</gene>
<dbReference type="PANTHER" id="PTHR46797">
    <property type="entry name" value="HTH-TYPE TRANSCRIPTIONAL REGULATOR"/>
    <property type="match status" value="1"/>
</dbReference>
<evidence type="ECO:0000313" key="4">
    <source>
        <dbReference type="Proteomes" id="UP000000492"/>
    </source>
</evidence>
<dbReference type="AlphaFoldDB" id="F8DY13"/>
<dbReference type="STRING" id="662755.CRES_1216"/>
<dbReference type="GO" id="GO:0003677">
    <property type="term" value="F:DNA binding"/>
    <property type="evidence" value="ECO:0007669"/>
    <property type="project" value="UniProtKB-KW"/>
</dbReference>
<dbReference type="Pfam" id="PF13560">
    <property type="entry name" value="HTH_31"/>
    <property type="match status" value="1"/>
</dbReference>
<dbReference type="SUPFAM" id="SSF47413">
    <property type="entry name" value="lambda repressor-like DNA-binding domains"/>
    <property type="match status" value="1"/>
</dbReference>
<sequence>MPRAHVKLEGTNSHLRSLELVMSQNTIVMESRPDVLEPMRSDAHPVAPAQEPLLREALGATLREYRSQSGFSLRELASLASVSPGYLSEIERGRKEVSSELLASVCHGMGISVASVIVEAASMMALDVAAAELAASMANKHANASAMATQR</sequence>
<dbReference type="eggNOG" id="COG1396">
    <property type="taxonomic scope" value="Bacteria"/>
</dbReference>
<name>F8DY13_CORRG</name>
<evidence type="ECO:0000259" key="2">
    <source>
        <dbReference type="PROSITE" id="PS50943"/>
    </source>
</evidence>
<proteinExistence type="predicted"/>
<dbReference type="GO" id="GO:0003700">
    <property type="term" value="F:DNA-binding transcription factor activity"/>
    <property type="evidence" value="ECO:0007669"/>
    <property type="project" value="TreeGrafter"/>
</dbReference>
<dbReference type="PANTHER" id="PTHR46797:SF1">
    <property type="entry name" value="METHYLPHOSPHONATE SYNTHASE"/>
    <property type="match status" value="1"/>
</dbReference>
<dbReference type="InterPro" id="IPR001387">
    <property type="entry name" value="Cro/C1-type_HTH"/>
</dbReference>
<keyword evidence="1 3" id="KW-0238">DNA-binding</keyword>
<dbReference type="SMART" id="SM00530">
    <property type="entry name" value="HTH_XRE"/>
    <property type="match status" value="1"/>
</dbReference>
<dbReference type="OrthoDB" id="3188736at2"/>
<dbReference type="GO" id="GO:0005829">
    <property type="term" value="C:cytosol"/>
    <property type="evidence" value="ECO:0007669"/>
    <property type="project" value="TreeGrafter"/>
</dbReference>
<dbReference type="InterPro" id="IPR010982">
    <property type="entry name" value="Lambda_DNA-bd_dom_sf"/>
</dbReference>
<dbReference type="PROSITE" id="PS50943">
    <property type="entry name" value="HTH_CROC1"/>
    <property type="match status" value="1"/>
</dbReference>
<keyword evidence="4" id="KW-1185">Reference proteome</keyword>
<evidence type="ECO:0000256" key="1">
    <source>
        <dbReference type="ARBA" id="ARBA00023125"/>
    </source>
</evidence>
<dbReference type="KEGG" id="crd:CRES_1216"/>
<evidence type="ECO:0000313" key="3">
    <source>
        <dbReference type="EMBL" id="AEI09571.1"/>
    </source>
</evidence>
<dbReference type="HOGENOM" id="CLU_066192_8_1_11"/>
<accession>F8DY13</accession>
<dbReference type="Proteomes" id="UP000000492">
    <property type="component" value="Chromosome"/>
</dbReference>
<feature type="domain" description="HTH cro/C1-type" evidence="2">
    <location>
        <begin position="62"/>
        <end position="116"/>
    </location>
</feature>
<dbReference type="EMBL" id="CP002857">
    <property type="protein sequence ID" value="AEI09571.1"/>
    <property type="molecule type" value="Genomic_DNA"/>
</dbReference>
<protein>
    <submittedName>
        <fullName evidence="3">HTH 3 DNA-binding transcription regulator</fullName>
    </submittedName>
</protein>
<dbReference type="InterPro" id="IPR050807">
    <property type="entry name" value="TransReg_Diox_bact_type"/>
</dbReference>
<organism evidence="3 4">
    <name type="scientific">Corynebacterium resistens (strain DSM 45100 / JCM 12819 / GTC 2026 / SICGH 158)</name>
    <dbReference type="NCBI Taxonomy" id="662755"/>
    <lineage>
        <taxon>Bacteria</taxon>
        <taxon>Bacillati</taxon>
        <taxon>Actinomycetota</taxon>
        <taxon>Actinomycetes</taxon>
        <taxon>Mycobacteriales</taxon>
        <taxon>Corynebacteriaceae</taxon>
        <taxon>Corynebacterium</taxon>
    </lineage>
</organism>